<dbReference type="InterPro" id="IPR010342">
    <property type="entry name" value="DUF938"/>
</dbReference>
<reference evidence="2 3" key="1">
    <citation type="journal article" date="2018" name="Gigascience">
        <title>Genomes of trombidid mites reveal novel predicted allergens and laterally-transferred genes associated with secondary metabolism.</title>
        <authorList>
            <person name="Dong X."/>
            <person name="Chaisiri K."/>
            <person name="Xia D."/>
            <person name="Armstrong S.D."/>
            <person name="Fang Y."/>
            <person name="Donnelly M.J."/>
            <person name="Kadowaki T."/>
            <person name="McGarry J.W."/>
            <person name="Darby A.C."/>
            <person name="Makepeace B.L."/>
        </authorList>
    </citation>
    <scope>NUCLEOTIDE SEQUENCE [LARGE SCALE GENOMIC DNA]</scope>
    <source>
        <strain evidence="2">UoL-UT</strain>
    </source>
</reference>
<protein>
    <submittedName>
        <fullName evidence="2">UPF0585 protein C16orf13-like protein</fullName>
    </submittedName>
</protein>
<keyword evidence="3" id="KW-1185">Reference proteome</keyword>
<proteinExistence type="inferred from homology"/>
<dbReference type="SUPFAM" id="SSF53335">
    <property type="entry name" value="S-adenosyl-L-methionine-dependent methyltransferases"/>
    <property type="match status" value="1"/>
</dbReference>
<dbReference type="Proteomes" id="UP000288716">
    <property type="component" value="Unassembled WGS sequence"/>
</dbReference>
<dbReference type="VEuPathDB" id="VectorBase:LDEU001733"/>
<dbReference type="EMBL" id="NCKV01000554">
    <property type="protein sequence ID" value="RWS30306.1"/>
    <property type="molecule type" value="Genomic_DNA"/>
</dbReference>
<accession>A0A443SRY1</accession>
<dbReference type="PANTHER" id="PTHR20974:SF0">
    <property type="entry name" value="UPF0585 PROTEIN CG18661"/>
    <property type="match status" value="1"/>
</dbReference>
<evidence type="ECO:0000256" key="1">
    <source>
        <dbReference type="ARBA" id="ARBA00008308"/>
    </source>
</evidence>
<dbReference type="OrthoDB" id="10258744at2759"/>
<organism evidence="2 3">
    <name type="scientific">Leptotrombidium deliense</name>
    <dbReference type="NCBI Taxonomy" id="299467"/>
    <lineage>
        <taxon>Eukaryota</taxon>
        <taxon>Metazoa</taxon>
        <taxon>Ecdysozoa</taxon>
        <taxon>Arthropoda</taxon>
        <taxon>Chelicerata</taxon>
        <taxon>Arachnida</taxon>
        <taxon>Acari</taxon>
        <taxon>Acariformes</taxon>
        <taxon>Trombidiformes</taxon>
        <taxon>Prostigmata</taxon>
        <taxon>Anystina</taxon>
        <taxon>Parasitengona</taxon>
        <taxon>Trombiculoidea</taxon>
        <taxon>Trombiculidae</taxon>
        <taxon>Leptotrombidium</taxon>
    </lineage>
</organism>
<comment type="caution">
    <text evidence="2">The sequence shown here is derived from an EMBL/GenBank/DDBJ whole genome shotgun (WGS) entry which is preliminary data.</text>
</comment>
<dbReference type="Pfam" id="PF06080">
    <property type="entry name" value="DUF938"/>
    <property type="match status" value="1"/>
</dbReference>
<name>A0A443SRY1_9ACAR</name>
<dbReference type="InterPro" id="IPR029063">
    <property type="entry name" value="SAM-dependent_MTases_sf"/>
</dbReference>
<evidence type="ECO:0000313" key="2">
    <source>
        <dbReference type="EMBL" id="RWS30306.1"/>
    </source>
</evidence>
<sequence>MASASERNKEPILNVLRGLISQHTTGNALEIASGYGTHVIHFASHFKNILWQPTDVEPSALNYINQNVSQSRLTNVKTAVFVDASKPLTDWTEDVKCRLYDLIVCINMIHITPFECTEGLFSAAGLLLKDTGILITYGPYAVNGVLKPQSNIDFDKYLKRQNPTWGVKDISDLKVLAEKNGLSLTQTFEMPSNNKTLVFRKMC</sequence>
<evidence type="ECO:0000313" key="3">
    <source>
        <dbReference type="Proteomes" id="UP000288716"/>
    </source>
</evidence>
<dbReference type="Gene3D" id="3.40.50.150">
    <property type="entry name" value="Vaccinia Virus protein VP39"/>
    <property type="match status" value="1"/>
</dbReference>
<comment type="similarity">
    <text evidence="1">Belongs to the UPF0585 family.</text>
</comment>
<dbReference type="AlphaFoldDB" id="A0A443SRY1"/>
<gene>
    <name evidence="2" type="ORF">B4U80_10932</name>
</gene>
<dbReference type="PANTHER" id="PTHR20974">
    <property type="entry name" value="UPF0585 PROTEIN CG18661"/>
    <property type="match status" value="1"/>
</dbReference>